<evidence type="ECO:0000256" key="4">
    <source>
        <dbReference type="ARBA" id="ARBA00022840"/>
    </source>
</evidence>
<dbReference type="Pfam" id="PF00288">
    <property type="entry name" value="GHMP_kinases_N"/>
    <property type="match status" value="1"/>
</dbReference>
<dbReference type="GO" id="GO:0042352">
    <property type="term" value="P:GDP-L-fucose salvage"/>
    <property type="evidence" value="ECO:0007669"/>
    <property type="project" value="TreeGrafter"/>
</dbReference>
<dbReference type="SUPFAM" id="SSF54211">
    <property type="entry name" value="Ribosomal protein S5 domain 2-like"/>
    <property type="match status" value="1"/>
</dbReference>
<feature type="domain" description="GHMP kinase N-terminal" evidence="5">
    <location>
        <begin position="304"/>
        <end position="374"/>
    </location>
</feature>
<keyword evidence="7" id="KW-1185">Reference proteome</keyword>
<protein>
    <submittedName>
        <fullName evidence="6">L-fucose kinase</fullName>
    </submittedName>
</protein>
<dbReference type="GO" id="GO:0050201">
    <property type="term" value="F:fucokinase activity"/>
    <property type="evidence" value="ECO:0007669"/>
    <property type="project" value="TreeGrafter"/>
</dbReference>
<evidence type="ECO:0000256" key="1">
    <source>
        <dbReference type="ARBA" id="ARBA00022679"/>
    </source>
</evidence>
<gene>
    <name evidence="6" type="ORF">DdX_09918</name>
</gene>
<dbReference type="PANTHER" id="PTHR32463:SF0">
    <property type="entry name" value="L-FUCOSE KINASE"/>
    <property type="match status" value="1"/>
</dbReference>
<dbReference type="InterPro" id="IPR052203">
    <property type="entry name" value="GHMP_Kinase-Related"/>
</dbReference>
<keyword evidence="2" id="KW-0547">Nucleotide-binding</keyword>
<dbReference type="Proteomes" id="UP001201812">
    <property type="component" value="Unassembled WGS sequence"/>
</dbReference>
<sequence length="568" mass="63432">MTEGHGDEPKQLCKDRALRTLDSVIKEISYSPVRVSSSFDVLEASTKLVRAAWQLRQKHTCVKYSGSIDDSSTIKFDDRNESTKQSWHRLQLFAQFCKNTADILSKALNWAKSLADLSTSNDCVTEFIAHQFERLSFILWQNHALPPNCSVHHNFPPKMKSIDSRNMRNVCNIPKVVKARAAVRVDMAGGWSDTPPFTYQCKDPPAAVLNVAIKTNSEKPIESSCCWLNSPQFEGIYIQLSPFKPSKSGEQLRDQPIIHYKYAQDIFENSDRPSQPGSLICAIVVSSSLVKKYRNGEEISHKFNFKGNGRAVLIQATSKLPHGSGMGTSSILAGTLLACLWRMQGKQFTESDLIQTVLKVEQLHTSGGGWQDQVGGLVPGGFKLGTVCEDSKNERSGKYKQIIWRKIVPTKEFAKAFENTLILVYTGTTRLAKNLLQGVILRWLRGDDDIRKVVKELATDANEAAGILQKGHFPLNQCTHYNELKKVLASNTETPIVSDLRAQLYEVGLSLTSWVAGAGGGGFLYVWLAQDKTVNDVRTFLSSDNKWKGMYVSSVQIDYNPLEIEDVF</sequence>
<keyword evidence="3 6" id="KW-0418">Kinase</keyword>
<keyword evidence="4" id="KW-0067">ATP-binding</keyword>
<dbReference type="AlphaFoldDB" id="A0AAD4N204"/>
<evidence type="ECO:0000259" key="5">
    <source>
        <dbReference type="Pfam" id="PF00288"/>
    </source>
</evidence>
<dbReference type="Gene3D" id="3.30.230.120">
    <property type="match status" value="1"/>
</dbReference>
<proteinExistence type="predicted"/>
<comment type="caution">
    <text evidence="6">The sequence shown here is derived from an EMBL/GenBank/DDBJ whole genome shotgun (WGS) entry which is preliminary data.</text>
</comment>
<dbReference type="PANTHER" id="PTHR32463">
    <property type="entry name" value="L-FUCOSE KINASE"/>
    <property type="match status" value="1"/>
</dbReference>
<name>A0AAD4N204_9BILA</name>
<evidence type="ECO:0000256" key="3">
    <source>
        <dbReference type="ARBA" id="ARBA00022777"/>
    </source>
</evidence>
<dbReference type="EMBL" id="JAKKPZ010000020">
    <property type="protein sequence ID" value="KAI1711957.1"/>
    <property type="molecule type" value="Genomic_DNA"/>
</dbReference>
<reference evidence="6" key="1">
    <citation type="submission" date="2022-01" db="EMBL/GenBank/DDBJ databases">
        <title>Genome Sequence Resource for Two Populations of Ditylenchus destructor, the Migratory Endoparasitic Phytonematode.</title>
        <authorList>
            <person name="Zhang H."/>
            <person name="Lin R."/>
            <person name="Xie B."/>
        </authorList>
    </citation>
    <scope>NUCLEOTIDE SEQUENCE</scope>
    <source>
        <strain evidence="6">BazhouSP</strain>
    </source>
</reference>
<dbReference type="InterPro" id="IPR020568">
    <property type="entry name" value="Ribosomal_Su5_D2-typ_SF"/>
</dbReference>
<organism evidence="6 7">
    <name type="scientific">Ditylenchus destructor</name>
    <dbReference type="NCBI Taxonomy" id="166010"/>
    <lineage>
        <taxon>Eukaryota</taxon>
        <taxon>Metazoa</taxon>
        <taxon>Ecdysozoa</taxon>
        <taxon>Nematoda</taxon>
        <taxon>Chromadorea</taxon>
        <taxon>Rhabditida</taxon>
        <taxon>Tylenchina</taxon>
        <taxon>Tylenchomorpha</taxon>
        <taxon>Sphaerularioidea</taxon>
        <taxon>Anguinidae</taxon>
        <taxon>Anguininae</taxon>
        <taxon>Ditylenchus</taxon>
    </lineage>
</organism>
<dbReference type="SUPFAM" id="SSF55060">
    <property type="entry name" value="GHMP Kinase, C-terminal domain"/>
    <property type="match status" value="1"/>
</dbReference>
<evidence type="ECO:0000313" key="7">
    <source>
        <dbReference type="Proteomes" id="UP001201812"/>
    </source>
</evidence>
<dbReference type="InterPro" id="IPR006204">
    <property type="entry name" value="GHMP_kinase_N_dom"/>
</dbReference>
<evidence type="ECO:0000256" key="2">
    <source>
        <dbReference type="ARBA" id="ARBA00022741"/>
    </source>
</evidence>
<evidence type="ECO:0000313" key="6">
    <source>
        <dbReference type="EMBL" id="KAI1711957.1"/>
    </source>
</evidence>
<accession>A0AAD4N204</accession>
<dbReference type="GO" id="GO:0005524">
    <property type="term" value="F:ATP binding"/>
    <property type="evidence" value="ECO:0007669"/>
    <property type="project" value="UniProtKB-KW"/>
</dbReference>
<keyword evidence="1" id="KW-0808">Transferase</keyword>
<dbReference type="InterPro" id="IPR036554">
    <property type="entry name" value="GHMP_kinase_C_sf"/>
</dbReference>